<keyword evidence="7" id="KW-1185">Reference proteome</keyword>
<evidence type="ECO:0000259" key="5">
    <source>
        <dbReference type="PROSITE" id="PS51900"/>
    </source>
</evidence>
<evidence type="ECO:0000256" key="1">
    <source>
        <dbReference type="ARBA" id="ARBA00008857"/>
    </source>
</evidence>
<dbReference type="RefSeq" id="WP_218327491.1">
    <property type="nucleotide sequence ID" value="NZ_JAHUZB010000009.1"/>
</dbReference>
<protein>
    <submittedName>
        <fullName evidence="6">Site-specific integrase</fullName>
    </submittedName>
</protein>
<dbReference type="PANTHER" id="PTHR30349:SF41">
    <property type="entry name" value="INTEGRASE_RECOMBINASE PROTEIN MJ0367-RELATED"/>
    <property type="match status" value="1"/>
</dbReference>
<organism evidence="6 7">
    <name type="scientific">Enterococcus alishanensis</name>
    <dbReference type="NCBI Taxonomy" id="1303817"/>
    <lineage>
        <taxon>Bacteria</taxon>
        <taxon>Bacillati</taxon>
        <taxon>Bacillota</taxon>
        <taxon>Bacilli</taxon>
        <taxon>Lactobacillales</taxon>
        <taxon>Enterococcaceae</taxon>
        <taxon>Enterococcus</taxon>
    </lineage>
</organism>
<dbReference type="InterPro" id="IPR002104">
    <property type="entry name" value="Integrase_catalytic"/>
</dbReference>
<feature type="domain" description="Core-binding (CB)" evidence="5">
    <location>
        <begin position="62"/>
        <end position="148"/>
    </location>
</feature>
<proteinExistence type="inferred from homology"/>
<evidence type="ECO:0000256" key="3">
    <source>
        <dbReference type="PROSITE-ProRule" id="PRU01248"/>
    </source>
</evidence>
<dbReference type="Pfam" id="PF13102">
    <property type="entry name" value="Phage_int_SAM_5"/>
    <property type="match status" value="1"/>
</dbReference>
<name>A0ABS6TH89_9ENTE</name>
<dbReference type="InterPro" id="IPR025269">
    <property type="entry name" value="SAM-like_dom"/>
</dbReference>
<evidence type="ECO:0000256" key="2">
    <source>
        <dbReference type="ARBA" id="ARBA00023125"/>
    </source>
</evidence>
<dbReference type="InterPro" id="IPR050090">
    <property type="entry name" value="Tyrosine_recombinase_XerCD"/>
</dbReference>
<evidence type="ECO:0000313" key="7">
    <source>
        <dbReference type="Proteomes" id="UP000774130"/>
    </source>
</evidence>
<dbReference type="Pfam" id="PF00589">
    <property type="entry name" value="Phage_integrase"/>
    <property type="match status" value="1"/>
</dbReference>
<gene>
    <name evidence="6" type="ORF">KUA55_16470</name>
</gene>
<comment type="similarity">
    <text evidence="1">Belongs to the 'phage' integrase family.</text>
</comment>
<evidence type="ECO:0000313" key="6">
    <source>
        <dbReference type="EMBL" id="MBV7392279.1"/>
    </source>
</evidence>
<dbReference type="InterPro" id="IPR044068">
    <property type="entry name" value="CB"/>
</dbReference>
<accession>A0ABS6TH89</accession>
<comment type="caution">
    <text evidence="6">The sequence shown here is derived from an EMBL/GenBank/DDBJ whole genome shotgun (WGS) entry which is preliminary data.</text>
</comment>
<reference evidence="6 7" key="1">
    <citation type="submission" date="2021-06" db="EMBL/GenBank/DDBJ databases">
        <title>Enterococcus alishanensis sp. nov., a novel lactic acid bacterium isolated from fresh coffee beans.</title>
        <authorList>
            <person name="Chen Y.-S."/>
        </authorList>
    </citation>
    <scope>NUCLEOTIDE SEQUENCE [LARGE SCALE GENOMIC DNA]</scope>
    <source>
        <strain evidence="6 7">ALS3</strain>
    </source>
</reference>
<evidence type="ECO:0000259" key="4">
    <source>
        <dbReference type="PROSITE" id="PS51898"/>
    </source>
</evidence>
<feature type="domain" description="Tyr recombinase" evidence="4">
    <location>
        <begin position="169"/>
        <end position="361"/>
    </location>
</feature>
<dbReference type="EMBL" id="JAHUZB010000009">
    <property type="protein sequence ID" value="MBV7392279.1"/>
    <property type="molecule type" value="Genomic_DNA"/>
</dbReference>
<dbReference type="PANTHER" id="PTHR30349">
    <property type="entry name" value="PHAGE INTEGRASE-RELATED"/>
    <property type="match status" value="1"/>
</dbReference>
<dbReference type="PROSITE" id="PS51898">
    <property type="entry name" value="TYR_RECOMBINASE"/>
    <property type="match status" value="1"/>
</dbReference>
<dbReference type="PROSITE" id="PS51900">
    <property type="entry name" value="CB"/>
    <property type="match status" value="1"/>
</dbReference>
<dbReference type="Proteomes" id="UP000774130">
    <property type="component" value="Unassembled WGS sequence"/>
</dbReference>
<sequence length="368" mass="42354">MTAKGNNIYLRKDGRWEGRYQINRKLNGQIKYGYIYGKSFEEVAEKLVPLRKKTEKMRQLYGESTVTYQEWIDYTGHEIFEGLKPSTVASYRYKIKRYLLPFMGKTSLYEITESFLKEITVKWQEMGLSNSTCTVILRILNKTLRHAVAKKIVSEDLVQEMPKIKIQPQKVHALSQKEEHALKNAVENYDDDKGKAVIFALDAGLRIGEIAGLRWEDIDFEQNIITVNHTYQRIANNQGQGTEMSLGSAKTTASHRIIPMLSEVRELLEKMKKTTNSPYILSVRGKACEPRLLTYHFHCIRKMAGLENIHFHQLRHTFATRCLESSSDISSISAMMGHASTQMTLDIYTDSLLEQRRAVIQGLEYKSA</sequence>
<keyword evidence="2 3" id="KW-0238">DNA-binding</keyword>
<dbReference type="CDD" id="cd01189">
    <property type="entry name" value="INT_ICEBs1_C_like"/>
    <property type="match status" value="1"/>
</dbReference>